<dbReference type="AlphaFoldDB" id="A0AAX4K3A9"/>
<accession>A0AAX4K3A9</accession>
<dbReference type="GeneID" id="91097699"/>
<organism evidence="1 2">
    <name type="scientific">Kwoniella dendrophila CBS 6074</name>
    <dbReference type="NCBI Taxonomy" id="1295534"/>
    <lineage>
        <taxon>Eukaryota</taxon>
        <taxon>Fungi</taxon>
        <taxon>Dikarya</taxon>
        <taxon>Basidiomycota</taxon>
        <taxon>Agaricomycotina</taxon>
        <taxon>Tremellomycetes</taxon>
        <taxon>Tremellales</taxon>
        <taxon>Cryptococcaceae</taxon>
        <taxon>Kwoniella</taxon>
    </lineage>
</organism>
<dbReference type="InterPro" id="IPR016712">
    <property type="entry name" value="Rbsml_bS1m-like"/>
</dbReference>
<evidence type="ECO:0000313" key="2">
    <source>
        <dbReference type="Proteomes" id="UP001355207"/>
    </source>
</evidence>
<dbReference type="EMBL" id="CP144107">
    <property type="protein sequence ID" value="WWC92076.1"/>
    <property type="molecule type" value="Genomic_DNA"/>
</dbReference>
<proteinExistence type="predicted"/>
<reference evidence="1 2" key="1">
    <citation type="submission" date="2024-01" db="EMBL/GenBank/DDBJ databases">
        <title>Comparative genomics of Cryptococcus and Kwoniella reveals pathogenesis evolution and contrasting modes of karyotype evolution via chromosome fusion or intercentromeric recombination.</title>
        <authorList>
            <person name="Coelho M.A."/>
            <person name="David-Palma M."/>
            <person name="Shea T."/>
            <person name="Bowers K."/>
            <person name="McGinley-Smith S."/>
            <person name="Mohammad A.W."/>
            <person name="Gnirke A."/>
            <person name="Yurkov A.M."/>
            <person name="Nowrousian M."/>
            <person name="Sun S."/>
            <person name="Cuomo C.A."/>
            <person name="Heitman J."/>
        </authorList>
    </citation>
    <scope>NUCLEOTIDE SEQUENCE [LARGE SCALE GENOMIC DNA]</scope>
    <source>
        <strain evidence="1 2">CBS 6074</strain>
    </source>
</reference>
<dbReference type="Proteomes" id="UP001355207">
    <property type="component" value="Chromosome 10"/>
</dbReference>
<protein>
    <submittedName>
        <fullName evidence="1">Uncharacterized protein</fullName>
    </submittedName>
</protein>
<dbReference type="PANTHER" id="PTHR28058">
    <property type="entry name" value="37S RIBOSOMAL PROTEIN MRP51, MITOCHONDRIAL"/>
    <property type="match status" value="1"/>
</dbReference>
<name>A0AAX4K3A9_9TREE</name>
<keyword evidence="2" id="KW-1185">Reference proteome</keyword>
<dbReference type="RefSeq" id="XP_066078838.1">
    <property type="nucleotide sequence ID" value="XM_066222741.1"/>
</dbReference>
<evidence type="ECO:0000313" key="1">
    <source>
        <dbReference type="EMBL" id="WWC92076.1"/>
    </source>
</evidence>
<gene>
    <name evidence="1" type="ORF">L201_007030</name>
</gene>
<sequence>MSSSPFPQLLKRANIATYDPLITRIYTSTPSSKSQHSDWGLKFAVPVKKGPRYIKFNSLDAGPGVNCDWRSGEREARFIQAWGNGTVRWTNEDDVPAYIIKRAPPPSATGFSADALVEEIYPDQEGNDSSSSSASSSSSILDDKIYMKDIEIMTEKEFENYLNLIRSNRKSFLKERLNNLPNSISNSLILPEDKTLIHLESTGKTTQNSFNEFQSNLTKLELKDLSKNKLHSNSHKTNGLSYSKQPTSTIEHFVSDKKGRVLNKVSRYDDFSSSNNRSNRIGGGNNNNLPWVIGLGGLTGKTNNQNNRTTDFNNNHNSIEQTDYTRTKNINDGVGKFKINKAEMSSTSSPPIVLALNESKYTSHKLTGGRFRQSLANQPSPLDTFKFDIDLSISSIENDSNSEPLQPGSREWVASETKISNYNNLLQNGLGGNLGGPRIQRQQGEALERLQRKQNTQDTVQRLQKILTRHRDQNKDKNGTGSS</sequence>
<dbReference type="PANTHER" id="PTHR28058:SF1">
    <property type="entry name" value="SMALL RIBOSOMAL SUBUNIT PROTEIN BS1M"/>
    <property type="match status" value="1"/>
</dbReference>